<sequence length="111" mass="12449">MVQISKKRVRRNTIVLDSGLNSVITALPPGNTVSTTSSQNGLSADLTPVIQVKDVLLENSEFCKLNLLLKDMQRQVSEIQKKLDQFDSMSLPISNTTESRLILVRLSVYWM</sequence>
<dbReference type="WBParaSite" id="TREG1_138260.1">
    <property type="protein sequence ID" value="TREG1_138260.1"/>
    <property type="gene ID" value="TREG1_138260"/>
</dbReference>
<proteinExistence type="predicted"/>
<accession>A0AA85J2W3</accession>
<protein>
    <submittedName>
        <fullName evidence="2">Uncharacterized protein</fullName>
    </submittedName>
</protein>
<reference evidence="2" key="2">
    <citation type="submission" date="2023-11" db="UniProtKB">
        <authorList>
            <consortium name="WormBaseParasite"/>
        </authorList>
    </citation>
    <scope>IDENTIFICATION</scope>
</reference>
<keyword evidence="1" id="KW-1185">Reference proteome</keyword>
<dbReference type="AlphaFoldDB" id="A0AA85J2W3"/>
<organism evidence="1 2">
    <name type="scientific">Trichobilharzia regenti</name>
    <name type="common">Nasal bird schistosome</name>
    <dbReference type="NCBI Taxonomy" id="157069"/>
    <lineage>
        <taxon>Eukaryota</taxon>
        <taxon>Metazoa</taxon>
        <taxon>Spiralia</taxon>
        <taxon>Lophotrochozoa</taxon>
        <taxon>Platyhelminthes</taxon>
        <taxon>Trematoda</taxon>
        <taxon>Digenea</taxon>
        <taxon>Strigeidida</taxon>
        <taxon>Schistosomatoidea</taxon>
        <taxon>Schistosomatidae</taxon>
        <taxon>Trichobilharzia</taxon>
    </lineage>
</organism>
<dbReference type="Proteomes" id="UP000050795">
    <property type="component" value="Unassembled WGS sequence"/>
</dbReference>
<evidence type="ECO:0000313" key="1">
    <source>
        <dbReference type="Proteomes" id="UP000050795"/>
    </source>
</evidence>
<name>A0AA85J2W3_TRIRE</name>
<evidence type="ECO:0000313" key="2">
    <source>
        <dbReference type="WBParaSite" id="TREG1_138260.1"/>
    </source>
</evidence>
<reference evidence="1" key="1">
    <citation type="submission" date="2022-06" db="EMBL/GenBank/DDBJ databases">
        <authorList>
            <person name="Berger JAMES D."/>
            <person name="Berger JAMES D."/>
        </authorList>
    </citation>
    <scope>NUCLEOTIDE SEQUENCE [LARGE SCALE GENOMIC DNA]</scope>
</reference>